<feature type="compositionally biased region" description="Basic and acidic residues" evidence="1">
    <location>
        <begin position="1151"/>
        <end position="1162"/>
    </location>
</feature>
<reference evidence="3 4" key="1">
    <citation type="submission" date="2015-07" db="EMBL/GenBank/DDBJ databases">
        <title>Emmonsia species relationships and genome sequence.</title>
        <authorList>
            <person name="Cuomo C.A."/>
            <person name="Schwartz I.S."/>
            <person name="Kenyon C."/>
            <person name="de Hoog G.S."/>
            <person name="Govender N.P."/>
            <person name="Botha A."/>
            <person name="Moreno L."/>
            <person name="de Vries M."/>
            <person name="Munoz J.F."/>
            <person name="Stielow J.B."/>
        </authorList>
    </citation>
    <scope>NUCLEOTIDE SEQUENCE [LARGE SCALE GENOMIC DNA]</scope>
    <source>
        <strain evidence="3 4">CBS 136260</strain>
    </source>
</reference>
<feature type="compositionally biased region" description="Acidic residues" evidence="1">
    <location>
        <begin position="600"/>
        <end position="617"/>
    </location>
</feature>
<feature type="compositionally biased region" description="Polar residues" evidence="1">
    <location>
        <begin position="806"/>
        <end position="818"/>
    </location>
</feature>
<feature type="compositionally biased region" description="Acidic residues" evidence="1">
    <location>
        <begin position="636"/>
        <end position="653"/>
    </location>
</feature>
<dbReference type="SMART" id="SM00976">
    <property type="entry name" value="Telo_bind"/>
    <property type="match status" value="1"/>
</dbReference>
<feature type="region of interest" description="Disordered" evidence="1">
    <location>
        <begin position="1151"/>
        <end position="1197"/>
    </location>
</feature>
<evidence type="ECO:0000313" key="3">
    <source>
        <dbReference type="EMBL" id="OAX85399.1"/>
    </source>
</evidence>
<dbReference type="InterPro" id="IPR011564">
    <property type="entry name" value="Telomer_end-bd_POT1/Cdc13"/>
</dbReference>
<dbReference type="InterPro" id="IPR012340">
    <property type="entry name" value="NA-bd_OB-fold"/>
</dbReference>
<protein>
    <recommendedName>
        <fullName evidence="2">Telomeric single stranded DNA binding POT1/Cdc13 domain-containing protein</fullName>
    </recommendedName>
</protein>
<dbReference type="Pfam" id="PF02765">
    <property type="entry name" value="POT1"/>
    <property type="match status" value="1"/>
</dbReference>
<keyword evidence="4" id="KW-1185">Reference proteome</keyword>
<dbReference type="Gene3D" id="2.40.50.140">
    <property type="entry name" value="Nucleic acid-binding proteins"/>
    <property type="match status" value="1"/>
</dbReference>
<feature type="domain" description="Telomeric single stranded DNA binding POT1/Cdc13" evidence="2">
    <location>
        <begin position="1011"/>
        <end position="1144"/>
    </location>
</feature>
<feature type="compositionally biased region" description="Basic and acidic residues" evidence="1">
    <location>
        <begin position="836"/>
        <end position="847"/>
    </location>
</feature>
<feature type="region of interest" description="Disordered" evidence="1">
    <location>
        <begin position="733"/>
        <end position="859"/>
    </location>
</feature>
<feature type="region of interest" description="Disordered" evidence="1">
    <location>
        <begin position="149"/>
        <end position="184"/>
    </location>
</feature>
<dbReference type="GO" id="GO:0000781">
    <property type="term" value="C:chromosome, telomeric region"/>
    <property type="evidence" value="ECO:0007669"/>
    <property type="project" value="InterPro"/>
</dbReference>
<dbReference type="CDD" id="cd04497">
    <property type="entry name" value="hPOT1_OB1_like"/>
    <property type="match status" value="1"/>
</dbReference>
<dbReference type="GO" id="GO:0000723">
    <property type="term" value="P:telomere maintenance"/>
    <property type="evidence" value="ECO:0007669"/>
    <property type="project" value="InterPro"/>
</dbReference>
<dbReference type="AlphaFoldDB" id="A0A1B7P8V0"/>
<gene>
    <name evidence="3" type="ORF">ACJ72_00210</name>
</gene>
<dbReference type="SUPFAM" id="SSF50249">
    <property type="entry name" value="Nucleic acid-binding proteins"/>
    <property type="match status" value="1"/>
</dbReference>
<dbReference type="GO" id="GO:0003677">
    <property type="term" value="F:DNA binding"/>
    <property type="evidence" value="ECO:0007669"/>
    <property type="project" value="InterPro"/>
</dbReference>
<feature type="compositionally biased region" description="Polar residues" evidence="1">
    <location>
        <begin position="751"/>
        <end position="776"/>
    </location>
</feature>
<feature type="compositionally biased region" description="Polar residues" evidence="1">
    <location>
        <begin position="154"/>
        <end position="174"/>
    </location>
</feature>
<organism evidence="3 4">
    <name type="scientific">Emergomyces africanus</name>
    <dbReference type="NCBI Taxonomy" id="1955775"/>
    <lineage>
        <taxon>Eukaryota</taxon>
        <taxon>Fungi</taxon>
        <taxon>Dikarya</taxon>
        <taxon>Ascomycota</taxon>
        <taxon>Pezizomycotina</taxon>
        <taxon>Eurotiomycetes</taxon>
        <taxon>Eurotiomycetidae</taxon>
        <taxon>Onygenales</taxon>
        <taxon>Ajellomycetaceae</taxon>
        <taxon>Emergomyces</taxon>
    </lineage>
</organism>
<comment type="caution">
    <text evidence="3">The sequence shown here is derived from an EMBL/GenBank/DDBJ whole genome shotgun (WGS) entry which is preliminary data.</text>
</comment>
<feature type="compositionally biased region" description="Basic residues" evidence="1">
    <location>
        <begin position="1186"/>
        <end position="1197"/>
    </location>
</feature>
<feature type="compositionally biased region" description="Basic and acidic residues" evidence="1">
    <location>
        <begin position="792"/>
        <end position="805"/>
    </location>
</feature>
<feature type="compositionally biased region" description="Basic and acidic residues" evidence="1">
    <location>
        <begin position="691"/>
        <end position="701"/>
    </location>
</feature>
<dbReference type="Proteomes" id="UP000091918">
    <property type="component" value="Unassembled WGS sequence"/>
</dbReference>
<accession>A0A1B7P8V0</accession>
<sequence length="1234" mass="136668">MELFTSTNETSALASTTLTPLAHLSPSLDDCEDRHIRAVVILLWPYSSCTKQFSLLLAEPDFRLRDRKGQVRVSFRDASAEAIAKSQVGIGDTVVLSLGGAEWQNNDAEISTPGKGVDWDITFSSRLLLEVYRNSELFTTVKVEAPRQQRRYVDSNTPATPNRSPSTPQAQTNGEPVALPTPENWVSPAFSRKFSSSFGSLSNSTFNPLEEEDGYIWGKGRKRTKFSRPSSEWIFVDTPPSPPPPAGTDACEDEDLEIEEDQHDVTMDEHRFQGDTVPNSQATAPVDDGTLEAEAMQTSGSPKQYLQNESMNSFSLHAGPNISGAFNSTVDHSQTAGSTTTFTQNSSWNTALSQQPTMTPFSSFGNAFEQEQSIHEAVGERLPPGLSPMSSMVNSLGTPFADTGNNILPSGSPPSRQFQVYDTPTPQLITSKHGVALDVDEPDYELGYNDETAMKEPEDAHYMPSHLRAASPTLVLDSDKQKKFDPETTETNHTVPLACVEEHEKHITDFHNVERQAVPTMAPGVSGQGNGVNQVMIDEEGENQEEIEDDIIGNIREHLGEGIEGYVEEKHGEMFDEENISPRPTENLEEELVELEEEMEERMEEELDEEEREEDMDIYSGDEMGRTSSEGSSQLESEEAYDEELDFELEEDTFPPRPAYLAGPRGPPEVIVLDSDDEDEGRPLIPSAPQHVERVSSDVPTERVDIERTDLSHLHDLPAAGFAPNVRLDECSYPETAEYGSEANPLLQDIASPSPQPDSNFDETSQRETASYVETSLHTKSEPAEGDGEYDVEARRKSESVDNYRHSNPSFSSVSMSDSELEAEHVLSNGIAIDPELYRPGKRKSPETDSEVQSSVDLSLSHDGAADVESWGKAEILVPQDSKDRLATPIEIRQSIDIPSSPSASDAVSTDDELVAFQLFRDMEAQERRQTLQAPDLGDEMPLSSPHTPKEAKQSMPDDAGVNDTAKDDIDIPNGKPPRHAPSIRKAVVEPSTIFQPNTNATGLRSRLSYFFPLSTLADNFNSMTDTISVVFSTSKISQSRKGPREYYTTLHLTDTSMSGITVSAQIFRRTKSSLPTPAKGDVILLRDFKVQSMDHRMMLLSMTTSAWAVFPRGNDTDVQMNASPVEFGPEEQEYVATLRKWYQEEGEQLAEKHEHLARESTETSGSISTATSSSPSRGKGSIFKKYARRSKKSRHRRITIHELRDGRRYAEVGSPADKEMIHELRDGTVYANL</sequence>
<proteinExistence type="predicted"/>
<dbReference type="STRING" id="1658172.A0A1B7P8V0"/>
<evidence type="ECO:0000256" key="1">
    <source>
        <dbReference type="SAM" id="MobiDB-lite"/>
    </source>
</evidence>
<feature type="compositionally biased region" description="Low complexity" evidence="1">
    <location>
        <begin position="1163"/>
        <end position="1177"/>
    </location>
</feature>
<name>A0A1B7P8V0_9EURO</name>
<dbReference type="OrthoDB" id="5363079at2759"/>
<evidence type="ECO:0000313" key="4">
    <source>
        <dbReference type="Proteomes" id="UP000091918"/>
    </source>
</evidence>
<feature type="region of interest" description="Disordered" evidence="1">
    <location>
        <begin position="600"/>
        <end position="701"/>
    </location>
</feature>
<dbReference type="EMBL" id="LGUA01000010">
    <property type="protein sequence ID" value="OAX85399.1"/>
    <property type="molecule type" value="Genomic_DNA"/>
</dbReference>
<feature type="region of interest" description="Disordered" evidence="1">
    <location>
        <begin position="927"/>
        <end position="982"/>
    </location>
</feature>
<evidence type="ECO:0000259" key="2">
    <source>
        <dbReference type="SMART" id="SM00976"/>
    </source>
</evidence>